<feature type="domain" description="C2H2-type" evidence="2">
    <location>
        <begin position="34"/>
        <end position="54"/>
    </location>
</feature>
<dbReference type="InterPro" id="IPR013103">
    <property type="entry name" value="RVT_2"/>
</dbReference>
<name>A0ABQ4WHD1_9ASTR</name>
<evidence type="ECO:0000256" key="1">
    <source>
        <dbReference type="SAM" id="MobiDB-lite"/>
    </source>
</evidence>
<dbReference type="InterPro" id="IPR013087">
    <property type="entry name" value="Znf_C2H2_type"/>
</dbReference>
<protein>
    <submittedName>
        <fullName evidence="3">Cytochrome f, plastidic</fullName>
    </submittedName>
</protein>
<evidence type="ECO:0000313" key="3">
    <source>
        <dbReference type="EMBL" id="GJS52252.1"/>
    </source>
</evidence>
<dbReference type="Proteomes" id="UP001151760">
    <property type="component" value="Unassembled WGS sequence"/>
</dbReference>
<reference evidence="3" key="1">
    <citation type="journal article" date="2022" name="Int. J. Mol. Sci.">
        <title>Draft Genome of Tanacetum Coccineum: Genomic Comparison of Closely Related Tanacetum-Family Plants.</title>
        <authorList>
            <person name="Yamashiro T."/>
            <person name="Shiraishi A."/>
            <person name="Nakayama K."/>
            <person name="Satake H."/>
        </authorList>
    </citation>
    <scope>NUCLEOTIDE SEQUENCE</scope>
</reference>
<feature type="region of interest" description="Disordered" evidence="1">
    <location>
        <begin position="685"/>
        <end position="714"/>
    </location>
</feature>
<accession>A0ABQ4WHD1</accession>
<evidence type="ECO:0000313" key="4">
    <source>
        <dbReference type="Proteomes" id="UP001151760"/>
    </source>
</evidence>
<dbReference type="PANTHER" id="PTHR35746:SF1">
    <property type="entry name" value="PENTATRICOPEPTIDE REPEAT (PPR) SUPERFAMILY PROTEIN"/>
    <property type="match status" value="1"/>
</dbReference>
<organism evidence="3 4">
    <name type="scientific">Tanacetum coccineum</name>
    <dbReference type="NCBI Taxonomy" id="301880"/>
    <lineage>
        <taxon>Eukaryota</taxon>
        <taxon>Viridiplantae</taxon>
        <taxon>Streptophyta</taxon>
        <taxon>Embryophyta</taxon>
        <taxon>Tracheophyta</taxon>
        <taxon>Spermatophyta</taxon>
        <taxon>Magnoliopsida</taxon>
        <taxon>eudicotyledons</taxon>
        <taxon>Gunneridae</taxon>
        <taxon>Pentapetalae</taxon>
        <taxon>asterids</taxon>
        <taxon>campanulids</taxon>
        <taxon>Asterales</taxon>
        <taxon>Asteraceae</taxon>
        <taxon>Asteroideae</taxon>
        <taxon>Anthemideae</taxon>
        <taxon>Anthemidinae</taxon>
        <taxon>Tanacetum</taxon>
    </lineage>
</organism>
<comment type="caution">
    <text evidence="3">The sequence shown here is derived from an EMBL/GenBank/DDBJ whole genome shotgun (WGS) entry which is preliminary data.</text>
</comment>
<reference evidence="3" key="2">
    <citation type="submission" date="2022-01" db="EMBL/GenBank/DDBJ databases">
        <authorList>
            <person name="Yamashiro T."/>
            <person name="Shiraishi A."/>
            <person name="Satake H."/>
            <person name="Nakayama K."/>
        </authorList>
    </citation>
    <scope>NUCLEOTIDE SEQUENCE</scope>
</reference>
<evidence type="ECO:0000259" key="2">
    <source>
        <dbReference type="PROSITE" id="PS00028"/>
    </source>
</evidence>
<keyword evidence="4" id="KW-1185">Reference proteome</keyword>
<feature type="region of interest" description="Disordered" evidence="1">
    <location>
        <begin position="558"/>
        <end position="602"/>
    </location>
</feature>
<dbReference type="PROSITE" id="PS00028">
    <property type="entry name" value="ZINC_FINGER_C2H2_1"/>
    <property type="match status" value="1"/>
</dbReference>
<proteinExistence type="predicted"/>
<sequence length="762" mass="86014">MQTYYKHVFLAEPLVEEGYAGTLRRDEGRRVHLCTKCGWPFSNPYPSPKHRRSHKKHCGTIEGYTVLIGAEAVSDDDHHGDTDKEKSPSQKIEKKTSIGDSEIASQGGSVKESLDKDLFYTFSDGKSDEGTSEENSQDCIVMPIWKDSSYFDSPTKSVDNGEPKTADDAQKQVEDGLNDENAEQERFADNSSSKDVNAVGQQVNTASLDVNTGSLELNVVGPSTSTVRSNEEVNTEEEPEVDLRNIKNSYIVPTTPNTRIHKDHPIDNVIGEVQSTVQTRRMLKPTSEQGFLSDVYEKKTHDTLNTCLYACFLSQIKPTSIAKALSDSSWVEAMQEELLQFKLQQGHRQEEGIDYEEVFAPVARIEAIRLFLAYASFMGFLVYQMDVKSVFLYGTIEEEVYVTQLPGFKDPDHPDKVYKVVKALYGLHQAPRAWLQGQQKEDGIFISQENRQLEILKEIQRSLMYVCFNSVDLEKKPLVKDGDADDVDVHLYKIYDGFWMCKSNTMVANFYTEAEYLWLLQVTVDKYSVSKPLCWIYGVRIQIFQLIYSNSTFIDQPYSSSQPKKDKPSKKVQRQEAEVPQDEAEHEESVPTPSNDPQASGEDSMKLTDLMVLCTNLQTQVLDLQKAKQAQAKEIVALKKRIQRLERRKISRPTGLKRLKKVERQDDDLIFDTGVLDDVEMPVEAKVDGKDEQSTKTDDSTAGEAVTTAGDDSVVPTTNEEITLAQTLIQIKAASLKLLLLLLQLKQQLHTQDKCVVVQETT</sequence>
<gene>
    <name evidence="3" type="ORF">Tco_0625614</name>
</gene>
<dbReference type="EMBL" id="BQNB010008643">
    <property type="protein sequence ID" value="GJS52252.1"/>
    <property type="molecule type" value="Genomic_DNA"/>
</dbReference>
<feature type="region of interest" description="Disordered" evidence="1">
    <location>
        <begin position="152"/>
        <end position="196"/>
    </location>
</feature>
<feature type="compositionally biased region" description="Basic and acidic residues" evidence="1">
    <location>
        <begin position="159"/>
        <end position="174"/>
    </location>
</feature>
<dbReference type="PANTHER" id="PTHR35746">
    <property type="entry name" value="PENTATRICOPEPTIDE REPEAT (PPR) SUPERFAMILY PROTEIN"/>
    <property type="match status" value="1"/>
</dbReference>
<feature type="compositionally biased region" description="Basic and acidic residues" evidence="1">
    <location>
        <begin position="75"/>
        <end position="97"/>
    </location>
</feature>
<dbReference type="Pfam" id="PF07727">
    <property type="entry name" value="RVT_2"/>
    <property type="match status" value="1"/>
</dbReference>
<feature type="region of interest" description="Disordered" evidence="1">
    <location>
        <begin position="73"/>
        <end position="110"/>
    </location>
</feature>
<feature type="compositionally biased region" description="Basic and acidic residues" evidence="1">
    <location>
        <begin position="685"/>
        <end position="699"/>
    </location>
</feature>